<organism evidence="2 3">
    <name type="scientific">Hepatospora eriocheir</name>
    <dbReference type="NCBI Taxonomy" id="1081669"/>
    <lineage>
        <taxon>Eukaryota</taxon>
        <taxon>Fungi</taxon>
        <taxon>Fungi incertae sedis</taxon>
        <taxon>Microsporidia</taxon>
        <taxon>Hepatosporidae</taxon>
        <taxon>Hepatospora</taxon>
    </lineage>
</organism>
<accession>A0A1X0QC76</accession>
<evidence type="ECO:0000256" key="1">
    <source>
        <dbReference type="SAM" id="Phobius"/>
    </source>
</evidence>
<proteinExistence type="predicted"/>
<dbReference type="VEuPathDB" id="MicrosporidiaDB:HERIO_799"/>
<sequence length="98" mass="11643">MYFENSFKNFLIFSFSSIFIIFVAPREKSFKKFLIKDSFTSEEYISSNSEGDITFLLLKISELNMFSLTSIIRIIRHLYKLYSQIILSKKIFIDKKSI</sequence>
<dbReference type="Proteomes" id="UP000192356">
    <property type="component" value="Unassembled WGS sequence"/>
</dbReference>
<reference evidence="2 3" key="1">
    <citation type="journal article" date="2017" name="Environ. Microbiol.">
        <title>Decay of the glycolytic pathway and adaptation to intranuclear parasitism within Enterocytozoonidae microsporidia.</title>
        <authorList>
            <person name="Wiredu Boakye D."/>
            <person name="Jaroenlak P."/>
            <person name="Prachumwat A."/>
            <person name="Williams T.A."/>
            <person name="Bateman K.S."/>
            <person name="Itsathitphaisarn O."/>
            <person name="Sritunyalucksana K."/>
            <person name="Paszkiewicz K.H."/>
            <person name="Moore K.A."/>
            <person name="Stentiford G.D."/>
            <person name="Williams B.A."/>
        </authorList>
    </citation>
    <scope>NUCLEOTIDE SEQUENCE [LARGE SCALE GENOMIC DNA]</scope>
    <source>
        <strain evidence="2 3">GB1</strain>
    </source>
</reference>
<gene>
    <name evidence="2" type="ORF">HERIO_799</name>
</gene>
<evidence type="ECO:0000313" key="2">
    <source>
        <dbReference type="EMBL" id="ORD97342.1"/>
    </source>
</evidence>
<dbReference type="EMBL" id="LVKB01000027">
    <property type="protein sequence ID" value="ORD97342.1"/>
    <property type="molecule type" value="Genomic_DNA"/>
</dbReference>
<dbReference type="AlphaFoldDB" id="A0A1X0QC76"/>
<keyword evidence="3" id="KW-1185">Reference proteome</keyword>
<keyword evidence="1" id="KW-1133">Transmembrane helix</keyword>
<protein>
    <submittedName>
        <fullName evidence="2">Uncharacterized protein</fullName>
    </submittedName>
</protein>
<feature type="transmembrane region" description="Helical" evidence="1">
    <location>
        <begin position="6"/>
        <end position="24"/>
    </location>
</feature>
<evidence type="ECO:0000313" key="3">
    <source>
        <dbReference type="Proteomes" id="UP000192356"/>
    </source>
</evidence>
<comment type="caution">
    <text evidence="2">The sequence shown here is derived from an EMBL/GenBank/DDBJ whole genome shotgun (WGS) entry which is preliminary data.</text>
</comment>
<keyword evidence="1" id="KW-0812">Transmembrane</keyword>
<name>A0A1X0QC76_9MICR</name>
<keyword evidence="1" id="KW-0472">Membrane</keyword>